<dbReference type="EMBL" id="BK016007">
    <property type="protein sequence ID" value="DAF89319.1"/>
    <property type="molecule type" value="Genomic_DNA"/>
</dbReference>
<dbReference type="InterPro" id="IPR008784">
    <property type="entry name" value="Podovirus_Gp16"/>
</dbReference>
<reference evidence="1" key="1">
    <citation type="journal article" date="2021" name="Proc. Natl. Acad. Sci. U.S.A.">
        <title>A Catalog of Tens of Thousands of Viruses from Human Metagenomes Reveals Hidden Associations with Chronic Diseases.</title>
        <authorList>
            <person name="Tisza M.J."/>
            <person name="Buck C.B."/>
        </authorList>
    </citation>
    <scope>NUCLEOTIDE SEQUENCE</scope>
    <source>
        <strain evidence="1">CtIyI17</strain>
    </source>
</reference>
<proteinExistence type="predicted"/>
<evidence type="ECO:0000313" key="1">
    <source>
        <dbReference type="EMBL" id="DAF89319.1"/>
    </source>
</evidence>
<accession>A0A8S5U4E2</accession>
<organism evidence="1">
    <name type="scientific">Podoviridae sp. ctIyI17</name>
    <dbReference type="NCBI Taxonomy" id="2825241"/>
    <lineage>
        <taxon>Viruses</taxon>
        <taxon>Duplodnaviria</taxon>
        <taxon>Heunggongvirae</taxon>
        <taxon>Uroviricota</taxon>
        <taxon>Caudoviricetes</taxon>
    </lineage>
</organism>
<dbReference type="Pfam" id="PF05894">
    <property type="entry name" value="Podovirus_Gp16"/>
    <property type="match status" value="1"/>
</dbReference>
<protein>
    <submittedName>
        <fullName evidence="1">Terminase</fullName>
    </submittedName>
</protein>
<sequence>MNFYSGYNLLNQKDINGNTPEIFISEGNRSTGKTTFFNRYLVDQWLKNKSKFGLLYRYNYELSDIAEKFFKDIGSLFFPNLNCESKSMMKGVYHEIFLNGQSAGYAITLNSADTLKKNSHLFSDIDRLLLDEMQPETGRYCDNELEKFQSIHMTIARGQGKAVRYVPVYMLGNSVSLINPYYAGMGISERLRENTKILRGDGYVLERFFNKEIAKAQEESGFNRAFSGSRYQQSANQMVYLNDNTAFIEKPAGQSKYVCTVKISGIDYAVRTFSDLGVIYCDTSVDSSFPLKVAASASDHQVNYVMLKQNEMLISTLRWYFERGAFRFKNLSCKDAILKLLSY</sequence>
<name>A0A8S5U4E2_9CAUD</name>